<reference evidence="2" key="1">
    <citation type="journal article" date="2016" name="Sci. Rep.">
        <title>Molecular characterization of firefly nuptial gifts: a multi-omics approach sheds light on postcopulatory sexual selection.</title>
        <authorList>
            <person name="Al-Wathiqui N."/>
            <person name="Fallon T.R."/>
            <person name="South A."/>
            <person name="Weng J.K."/>
            <person name="Lewis S.M."/>
        </authorList>
    </citation>
    <scope>NUCLEOTIDE SEQUENCE</scope>
</reference>
<dbReference type="InterPro" id="IPR052830">
    <property type="entry name" value="RCC1_domain-containing"/>
</dbReference>
<accession>A0A1Y1M5Y0</accession>
<dbReference type="AlphaFoldDB" id="A0A1Y1M5Y0"/>
<dbReference type="SUPFAM" id="SSF50985">
    <property type="entry name" value="RCC1/BLIP-II"/>
    <property type="match status" value="1"/>
</dbReference>
<proteinExistence type="predicted"/>
<dbReference type="PANTHER" id="PTHR46849">
    <property type="entry name" value="RCC1 DOMAIN-CONTAINING PROTEIN 1"/>
    <property type="match status" value="1"/>
</dbReference>
<evidence type="ECO:0000256" key="1">
    <source>
        <dbReference type="PROSITE-ProRule" id="PRU00235"/>
    </source>
</evidence>
<name>A0A1Y1M5Y0_PHOPY</name>
<dbReference type="PANTHER" id="PTHR46849:SF1">
    <property type="entry name" value="RCC1 DOMAIN-CONTAINING PROTEIN 1"/>
    <property type="match status" value="1"/>
</dbReference>
<dbReference type="InterPro" id="IPR000408">
    <property type="entry name" value="Reg_chr_condens"/>
</dbReference>
<dbReference type="PROSITE" id="PS50012">
    <property type="entry name" value="RCC1_3"/>
    <property type="match status" value="2"/>
</dbReference>
<dbReference type="EMBL" id="GEZM01039725">
    <property type="protein sequence ID" value="JAV81259.1"/>
    <property type="molecule type" value="Transcribed_RNA"/>
</dbReference>
<protein>
    <recommendedName>
        <fullName evidence="3">RCC1 domain-containing protein 1</fullName>
    </recommendedName>
</protein>
<organism evidence="2">
    <name type="scientific">Photinus pyralis</name>
    <name type="common">Common eastern firefly</name>
    <name type="synonym">Lampyris pyralis</name>
    <dbReference type="NCBI Taxonomy" id="7054"/>
    <lineage>
        <taxon>Eukaryota</taxon>
        <taxon>Metazoa</taxon>
        <taxon>Ecdysozoa</taxon>
        <taxon>Arthropoda</taxon>
        <taxon>Hexapoda</taxon>
        <taxon>Insecta</taxon>
        <taxon>Pterygota</taxon>
        <taxon>Neoptera</taxon>
        <taxon>Endopterygota</taxon>
        <taxon>Coleoptera</taxon>
        <taxon>Polyphaga</taxon>
        <taxon>Elateriformia</taxon>
        <taxon>Elateroidea</taxon>
        <taxon>Lampyridae</taxon>
        <taxon>Lampyrinae</taxon>
        <taxon>Photinus</taxon>
    </lineage>
</organism>
<dbReference type="InterPro" id="IPR009091">
    <property type="entry name" value="RCC1/BLIP-II"/>
</dbReference>
<feature type="repeat" description="RCC1" evidence="1">
    <location>
        <begin position="154"/>
        <end position="205"/>
    </location>
</feature>
<dbReference type="Pfam" id="PF00415">
    <property type="entry name" value="RCC1"/>
    <property type="match status" value="2"/>
</dbReference>
<feature type="repeat" description="RCC1" evidence="1">
    <location>
        <begin position="206"/>
        <end position="264"/>
    </location>
</feature>
<evidence type="ECO:0008006" key="3">
    <source>
        <dbReference type="Google" id="ProtNLM"/>
    </source>
</evidence>
<dbReference type="Gene3D" id="2.130.10.30">
    <property type="entry name" value="Regulator of chromosome condensation 1/beta-lactamase-inhibitor protein II"/>
    <property type="match status" value="1"/>
</dbReference>
<dbReference type="PRINTS" id="PR00633">
    <property type="entry name" value="RCCNDNSATION"/>
</dbReference>
<evidence type="ECO:0000313" key="2">
    <source>
        <dbReference type="EMBL" id="JAV81259.1"/>
    </source>
</evidence>
<sequence>MKLFCCGFNLYRQFECSSNIIRNFVECTYDRARAFTPGHTYNLTIEDGGVFMLNNHKRTQLPLPNEFKAQKALGIDSRCLILSTNGVLLKYDLTKSTWVELSRNISKIAFGNKLAIALDSSGSIFNLPLQLEFNRRIIDMATGCEHCLLLDESGRVYSFGRGSRGQLGHGSLADEDEPKLIDALDGIKIKKIAAGGWHSCAVSVDGDLYSWGWNGNGQLGIYNDEKIALAVMACPHIINFDDDIQLNVVDVACGRRHTVVFLSKLNCVPSDFYQIFCLAGNRKLYGAGWNKYCQLTDVIRKENVYKMEFLYDFSGVNVEKLMCGPWSTVLCVSMY</sequence>